<feature type="compositionally biased region" description="Pro residues" evidence="4">
    <location>
        <begin position="18"/>
        <end position="27"/>
    </location>
</feature>
<evidence type="ECO:0000313" key="6">
    <source>
        <dbReference type="Proteomes" id="UP001278500"/>
    </source>
</evidence>
<dbReference type="Proteomes" id="UP001278500">
    <property type="component" value="Unassembled WGS sequence"/>
</dbReference>
<dbReference type="GeneID" id="87859137"/>
<keyword evidence="2 3" id="KW-0040">ANK repeat</keyword>
<reference evidence="5" key="2">
    <citation type="submission" date="2023-06" db="EMBL/GenBank/DDBJ databases">
        <authorList>
            <consortium name="Lawrence Berkeley National Laboratory"/>
            <person name="Haridas S."/>
            <person name="Hensen N."/>
            <person name="Bonometti L."/>
            <person name="Westerberg I."/>
            <person name="Brannstrom I.O."/>
            <person name="Guillou S."/>
            <person name="Cros-Aarteil S."/>
            <person name="Calhoun S."/>
            <person name="Kuo A."/>
            <person name="Mondo S."/>
            <person name="Pangilinan J."/>
            <person name="Riley R."/>
            <person name="Labutti K."/>
            <person name="Andreopoulos B."/>
            <person name="Lipzen A."/>
            <person name="Chen C."/>
            <person name="Yanf M."/>
            <person name="Daum C."/>
            <person name="Ng V."/>
            <person name="Clum A."/>
            <person name="Steindorff A."/>
            <person name="Ohm R."/>
            <person name="Martin F."/>
            <person name="Silar P."/>
            <person name="Natvig D."/>
            <person name="Lalanne C."/>
            <person name="Gautier V."/>
            <person name="Ament-Velasquez S.L."/>
            <person name="Kruys A."/>
            <person name="Hutchinson M.I."/>
            <person name="Powell A.J."/>
            <person name="Barry K."/>
            <person name="Miller A.N."/>
            <person name="Grigoriev I.V."/>
            <person name="Debuchy R."/>
            <person name="Gladieux P."/>
            <person name="Thoren M.H."/>
            <person name="Johannesson H."/>
        </authorList>
    </citation>
    <scope>NUCLEOTIDE SEQUENCE</scope>
    <source>
        <strain evidence="5">CBS 560.94</strain>
    </source>
</reference>
<keyword evidence="6" id="KW-1185">Reference proteome</keyword>
<dbReference type="AlphaFoldDB" id="A0AAE0JC05"/>
<dbReference type="Pfam" id="PF12796">
    <property type="entry name" value="Ank_2"/>
    <property type="match status" value="1"/>
</dbReference>
<keyword evidence="1" id="KW-0677">Repeat</keyword>
<dbReference type="InterPro" id="IPR002110">
    <property type="entry name" value="Ankyrin_rpt"/>
</dbReference>
<feature type="compositionally biased region" description="Low complexity" evidence="4">
    <location>
        <begin position="1"/>
        <end position="17"/>
    </location>
</feature>
<dbReference type="RefSeq" id="XP_062680064.1">
    <property type="nucleotide sequence ID" value="XM_062821983.1"/>
</dbReference>
<comment type="caution">
    <text evidence="5">The sequence shown here is derived from an EMBL/GenBank/DDBJ whole genome shotgun (WGS) entry which is preliminary data.</text>
</comment>
<evidence type="ECO:0000256" key="2">
    <source>
        <dbReference type="ARBA" id="ARBA00023043"/>
    </source>
</evidence>
<dbReference type="PROSITE" id="PS50297">
    <property type="entry name" value="ANK_REP_REGION"/>
    <property type="match status" value="2"/>
</dbReference>
<dbReference type="Pfam" id="PF00023">
    <property type="entry name" value="Ank"/>
    <property type="match status" value="1"/>
</dbReference>
<accession>A0AAE0JC05</accession>
<feature type="region of interest" description="Disordered" evidence="4">
    <location>
        <begin position="405"/>
        <end position="438"/>
    </location>
</feature>
<dbReference type="InterPro" id="IPR036770">
    <property type="entry name" value="Ankyrin_rpt-contain_sf"/>
</dbReference>
<evidence type="ECO:0000256" key="1">
    <source>
        <dbReference type="ARBA" id="ARBA00022737"/>
    </source>
</evidence>
<protein>
    <submittedName>
        <fullName evidence="5">Ankyrin repeat-containing domain protein</fullName>
    </submittedName>
</protein>
<dbReference type="SUPFAM" id="SSF48403">
    <property type="entry name" value="Ankyrin repeat"/>
    <property type="match status" value="1"/>
</dbReference>
<dbReference type="SMART" id="SM00248">
    <property type="entry name" value="ANK"/>
    <property type="match status" value="7"/>
</dbReference>
<dbReference type="Gene3D" id="1.25.40.20">
    <property type="entry name" value="Ankyrin repeat-containing domain"/>
    <property type="match status" value="2"/>
</dbReference>
<proteinExistence type="predicted"/>
<dbReference type="PRINTS" id="PR01415">
    <property type="entry name" value="ANKYRIN"/>
</dbReference>
<dbReference type="PANTHER" id="PTHR24123">
    <property type="entry name" value="ANKYRIN REPEAT-CONTAINING"/>
    <property type="match status" value="1"/>
</dbReference>
<evidence type="ECO:0000313" key="5">
    <source>
        <dbReference type="EMBL" id="KAK3342271.1"/>
    </source>
</evidence>
<feature type="region of interest" description="Disordered" evidence="4">
    <location>
        <begin position="1"/>
        <end position="32"/>
    </location>
</feature>
<dbReference type="InterPro" id="IPR051165">
    <property type="entry name" value="Multifunctional_ANK_Repeat"/>
</dbReference>
<name>A0AAE0JC05_9PEZI</name>
<gene>
    <name evidence="5" type="ORF">B0H65DRAFT_215571</name>
</gene>
<feature type="compositionally biased region" description="Polar residues" evidence="4">
    <location>
        <begin position="414"/>
        <end position="424"/>
    </location>
</feature>
<evidence type="ECO:0000256" key="4">
    <source>
        <dbReference type="SAM" id="MobiDB-lite"/>
    </source>
</evidence>
<feature type="repeat" description="ANK" evidence="3">
    <location>
        <begin position="358"/>
        <end position="391"/>
    </location>
</feature>
<organism evidence="5 6">
    <name type="scientific">Neurospora tetraspora</name>
    <dbReference type="NCBI Taxonomy" id="94610"/>
    <lineage>
        <taxon>Eukaryota</taxon>
        <taxon>Fungi</taxon>
        <taxon>Dikarya</taxon>
        <taxon>Ascomycota</taxon>
        <taxon>Pezizomycotina</taxon>
        <taxon>Sordariomycetes</taxon>
        <taxon>Sordariomycetidae</taxon>
        <taxon>Sordariales</taxon>
        <taxon>Sordariaceae</taxon>
        <taxon>Neurospora</taxon>
    </lineage>
</organism>
<reference evidence="5" key="1">
    <citation type="journal article" date="2023" name="Mol. Phylogenet. Evol.">
        <title>Genome-scale phylogeny and comparative genomics of the fungal order Sordariales.</title>
        <authorList>
            <person name="Hensen N."/>
            <person name="Bonometti L."/>
            <person name="Westerberg I."/>
            <person name="Brannstrom I.O."/>
            <person name="Guillou S."/>
            <person name="Cros-Aarteil S."/>
            <person name="Calhoun S."/>
            <person name="Haridas S."/>
            <person name="Kuo A."/>
            <person name="Mondo S."/>
            <person name="Pangilinan J."/>
            <person name="Riley R."/>
            <person name="LaButti K."/>
            <person name="Andreopoulos B."/>
            <person name="Lipzen A."/>
            <person name="Chen C."/>
            <person name="Yan M."/>
            <person name="Daum C."/>
            <person name="Ng V."/>
            <person name="Clum A."/>
            <person name="Steindorff A."/>
            <person name="Ohm R.A."/>
            <person name="Martin F."/>
            <person name="Silar P."/>
            <person name="Natvig D.O."/>
            <person name="Lalanne C."/>
            <person name="Gautier V."/>
            <person name="Ament-Velasquez S.L."/>
            <person name="Kruys A."/>
            <person name="Hutchinson M.I."/>
            <person name="Powell A.J."/>
            <person name="Barry K."/>
            <person name="Miller A.N."/>
            <person name="Grigoriev I.V."/>
            <person name="Debuchy R."/>
            <person name="Gladieux P."/>
            <person name="Hiltunen Thoren M."/>
            <person name="Johannesson H."/>
        </authorList>
    </citation>
    <scope>NUCLEOTIDE SEQUENCE</scope>
    <source>
        <strain evidence="5">CBS 560.94</strain>
    </source>
</reference>
<feature type="repeat" description="ANK" evidence="3">
    <location>
        <begin position="314"/>
        <end position="346"/>
    </location>
</feature>
<evidence type="ECO:0000256" key="3">
    <source>
        <dbReference type="PROSITE-ProRule" id="PRU00023"/>
    </source>
</evidence>
<dbReference type="PANTHER" id="PTHR24123:SF33">
    <property type="entry name" value="PROTEIN HOS4"/>
    <property type="match status" value="1"/>
</dbReference>
<feature type="repeat" description="ANK" evidence="3">
    <location>
        <begin position="498"/>
        <end position="520"/>
    </location>
</feature>
<sequence>MATTTMTKTTNTQTILLPPTPPQTPPPEVRKPTLTLLSPALPIPASPSTTFAFEKAPPPSQPSQFLLAASARLSALGWKSRPRQGPQGVCRQLQKPNRSLAIPTLLPGGVPSIIVHGPKCECREREERTEKAADEELVARVFALAQQSDVRERIEEQKRIKEKRERSGGRRKKGVFGWKVEIPKEVTRFFSGSTASLSDSDSETAGAITDHHKITDLYLACSNLDIDKIVAHILTNMVPINGRCTITSSEVGSQPVETTPLFSVLRCPLFSTRPKGQTAILRLLLDLGADPNTSVSVLPLSFESTHLSAQSQPGRITALSAACILGVPEAVSLLLERGAKVDARETSLPLGVDGKWGKGLSALDVAILTGGQERVVKVLLRKGANVTGSCELFLPAQLPSKLAGTIGGRPRMRSASTATASFHSRQQERQQQHNEQWPAPLPVSKKVTRLSNLTPLHLASLSSSSSSPNSALAFTSMILSSPYSKADNNARTSSPLNGGRTPLHYAAESLNLEVSSLLLSDHRTDPHTTDDDGATPLALLVGKLEQSNYWTRTRQNEQHVVELVRRLLRAGANAGVRYGTDLSLKARLLAMDCEGEDGEDKKWGVLFEEDGRGVLRGSVKRRTF</sequence>
<dbReference type="PROSITE" id="PS50088">
    <property type="entry name" value="ANK_REPEAT"/>
    <property type="match status" value="3"/>
</dbReference>
<dbReference type="EMBL" id="JAUEPP010000005">
    <property type="protein sequence ID" value="KAK3342271.1"/>
    <property type="molecule type" value="Genomic_DNA"/>
</dbReference>